<dbReference type="EMBL" id="MK500306">
    <property type="protein sequence ID" value="QBK85183.1"/>
    <property type="molecule type" value="Genomic_DNA"/>
</dbReference>
<protein>
    <recommendedName>
        <fullName evidence="3">Transmembrane protein</fullName>
    </recommendedName>
</protein>
<organism evidence="2">
    <name type="scientific">Pithovirus LCDPAC02</name>
    <dbReference type="NCBI Taxonomy" id="2506601"/>
    <lineage>
        <taxon>Viruses</taxon>
        <taxon>Pithoviruses</taxon>
    </lineage>
</organism>
<feature type="transmembrane region" description="Helical" evidence="1">
    <location>
        <begin position="22"/>
        <end position="44"/>
    </location>
</feature>
<accession>A0A481YPE6</accession>
<evidence type="ECO:0000313" key="2">
    <source>
        <dbReference type="EMBL" id="QBK85183.1"/>
    </source>
</evidence>
<evidence type="ECO:0000256" key="1">
    <source>
        <dbReference type="SAM" id="Phobius"/>
    </source>
</evidence>
<name>A0A481YPE6_9VIRU</name>
<keyword evidence="1" id="KW-0812">Transmembrane</keyword>
<keyword evidence="1" id="KW-1133">Transmembrane helix</keyword>
<sequence>MIALVAITLGAGIIIPKVLSSIFGIVLGSLTGVGLITFIIKNIVDIVNKTKNKTNTVKKTKNKTNIVKKTKI</sequence>
<keyword evidence="1" id="KW-0472">Membrane</keyword>
<reference evidence="2" key="1">
    <citation type="journal article" date="2019" name="MBio">
        <title>Virus Genomes from Deep Sea Sediments Expand the Ocean Megavirome and Support Independent Origins of Viral Gigantism.</title>
        <authorList>
            <person name="Backstrom D."/>
            <person name="Yutin N."/>
            <person name="Jorgensen S.L."/>
            <person name="Dharamshi J."/>
            <person name="Homa F."/>
            <person name="Zaremba-Niedwiedzka K."/>
            <person name="Spang A."/>
            <person name="Wolf Y.I."/>
            <person name="Koonin E.V."/>
            <person name="Ettema T.J."/>
        </authorList>
    </citation>
    <scope>NUCLEOTIDE SEQUENCE</scope>
</reference>
<gene>
    <name evidence="2" type="ORF">LCDPAC02_03820</name>
</gene>
<proteinExistence type="predicted"/>
<evidence type="ECO:0008006" key="3">
    <source>
        <dbReference type="Google" id="ProtNLM"/>
    </source>
</evidence>